<dbReference type="RefSeq" id="WP_202687378.1">
    <property type="nucleotide sequence ID" value="NZ_JAESVN010000002.1"/>
</dbReference>
<comment type="caution">
    <text evidence="2">The sequence shown here is derived from an EMBL/GenBank/DDBJ whole genome shotgun (WGS) entry which is preliminary data.</text>
</comment>
<evidence type="ECO:0000313" key="2">
    <source>
        <dbReference type="EMBL" id="MBL4916561.1"/>
    </source>
</evidence>
<organism evidence="2 3">
    <name type="scientific">Szabonella alba</name>
    <dbReference type="NCBI Taxonomy" id="2804194"/>
    <lineage>
        <taxon>Bacteria</taxon>
        <taxon>Pseudomonadati</taxon>
        <taxon>Pseudomonadota</taxon>
        <taxon>Alphaproteobacteria</taxon>
        <taxon>Rhodobacterales</taxon>
        <taxon>Paracoccaceae</taxon>
        <taxon>Szabonella</taxon>
    </lineage>
</organism>
<keyword evidence="3" id="KW-1185">Reference proteome</keyword>
<evidence type="ECO:0000259" key="1">
    <source>
        <dbReference type="Pfam" id="PF14355"/>
    </source>
</evidence>
<dbReference type="EMBL" id="JAESVN010000002">
    <property type="protein sequence ID" value="MBL4916561.1"/>
    <property type="molecule type" value="Genomic_DNA"/>
</dbReference>
<accession>A0A8K0XZ99</accession>
<dbReference type="InterPro" id="IPR026001">
    <property type="entry name" value="Abi-like_C"/>
</dbReference>
<protein>
    <submittedName>
        <fullName evidence="2">Abortive infection family protein</fullName>
    </submittedName>
</protein>
<feature type="domain" description="Abortive infection protein-like C-terminal" evidence="1">
    <location>
        <begin position="172"/>
        <end position="249"/>
    </location>
</feature>
<dbReference type="Proteomes" id="UP000648908">
    <property type="component" value="Unassembled WGS sequence"/>
</dbReference>
<evidence type="ECO:0000313" key="3">
    <source>
        <dbReference type="Proteomes" id="UP000648908"/>
    </source>
</evidence>
<dbReference type="Pfam" id="PF14355">
    <property type="entry name" value="Abi_C"/>
    <property type="match status" value="1"/>
</dbReference>
<name>A0A8K0XZ99_9RHOB</name>
<gene>
    <name evidence="2" type="ORF">JL811_04945</name>
</gene>
<sequence length="263" mass="28742">MSYEAEKPHEIPDDLFECVIYLKNTIIGLTTEGGSEAGYKLARERLMNELTCKRLLPTFVRHSNDASSVKSALMSVASGPGSWAVRRGHVNDSFEPLLAYLEAGAGAADNTITEGLTGYDAPAIQAYWAKALERRSSDPDGAVTAASTLIEEVCKHIIEDSGGEWDRKWNMPKLYAEASRVMNLAPNQHQEDVFKTILGNCQSVVQTIGSLRNKGGDAHAGGRLRVPFKPRHAALTVNLAGSMALFLIETWKARNENVVIKNN</sequence>
<dbReference type="AlphaFoldDB" id="A0A8K0XZ99"/>
<reference evidence="2" key="1">
    <citation type="submission" date="2021-01" db="EMBL/GenBank/DDBJ databases">
        <title>Tabrizicola alba sp. nov. a motile alkaliphilic bacterium isolated from a soda lake.</title>
        <authorList>
            <person name="Szuroczki S."/>
            <person name="Abbaszade G."/>
            <person name="Schumann P."/>
            <person name="Toth E."/>
        </authorList>
    </citation>
    <scope>NUCLEOTIDE SEQUENCE</scope>
    <source>
        <strain evidence="2">DMG-N-6</strain>
    </source>
</reference>
<proteinExistence type="predicted"/>